<dbReference type="Gene3D" id="1.10.1060.10">
    <property type="entry name" value="Alpha-helical ferredoxin"/>
    <property type="match status" value="1"/>
</dbReference>
<evidence type="ECO:0000313" key="11">
    <source>
        <dbReference type="Proteomes" id="UP000657075"/>
    </source>
</evidence>
<evidence type="ECO:0000256" key="2">
    <source>
        <dbReference type="ARBA" id="ARBA00022485"/>
    </source>
</evidence>
<proteinExistence type="predicted"/>
<feature type="transmembrane region" description="Helical" evidence="7">
    <location>
        <begin position="52"/>
        <end position="73"/>
    </location>
</feature>
<organism evidence="10 11">
    <name type="scientific">Vulcanisaeta souniana JCM 11219</name>
    <dbReference type="NCBI Taxonomy" id="1293586"/>
    <lineage>
        <taxon>Archaea</taxon>
        <taxon>Thermoproteota</taxon>
        <taxon>Thermoprotei</taxon>
        <taxon>Thermoproteales</taxon>
        <taxon>Thermoproteaceae</taxon>
        <taxon>Vulcanisaeta</taxon>
    </lineage>
</organism>
<accession>A0A830ELI7</accession>
<dbReference type="GeneID" id="76207700"/>
<feature type="domain" description="4Fe-4S ferredoxin-type" evidence="8">
    <location>
        <begin position="50"/>
        <end position="79"/>
    </location>
</feature>
<dbReference type="Pfam" id="PF13183">
    <property type="entry name" value="Fer4_8"/>
    <property type="match status" value="1"/>
</dbReference>
<dbReference type="PANTHER" id="PTHR43551:SF1">
    <property type="entry name" value="HETERODISULFIDE REDUCTASE"/>
    <property type="match status" value="1"/>
</dbReference>
<evidence type="ECO:0000256" key="7">
    <source>
        <dbReference type="SAM" id="Phobius"/>
    </source>
</evidence>
<dbReference type="GO" id="GO:0016491">
    <property type="term" value="F:oxidoreductase activity"/>
    <property type="evidence" value="ECO:0007669"/>
    <property type="project" value="UniProtKB-ARBA"/>
</dbReference>
<dbReference type="SUPFAM" id="SSF46548">
    <property type="entry name" value="alpha-helical ferredoxin"/>
    <property type="match status" value="1"/>
</dbReference>
<keyword evidence="5" id="KW-0408">Iron</keyword>
<dbReference type="InterPro" id="IPR004017">
    <property type="entry name" value="Cys_rich_dom"/>
</dbReference>
<reference evidence="12" key="3">
    <citation type="submission" date="2022-09" db="EMBL/GenBank/DDBJ databases">
        <title>Complete genome sequence of Vulcanisaeta souniana.</title>
        <authorList>
            <person name="Kato S."/>
            <person name="Itoh T."/>
            <person name="Ohkuma M."/>
        </authorList>
    </citation>
    <scope>NUCLEOTIDE SEQUENCE [LARGE SCALE GENOMIC DNA]</scope>
    <source>
        <strain evidence="12">JCM 11219</strain>
    </source>
</reference>
<protein>
    <submittedName>
        <fullName evidence="10">Iron-sulfur protein</fullName>
    </submittedName>
</protein>
<dbReference type="RefSeq" id="WP_229709908.1">
    <property type="nucleotide sequence ID" value="NZ_AP026830.1"/>
</dbReference>
<dbReference type="Proteomes" id="UP001060771">
    <property type="component" value="Chromosome"/>
</dbReference>
<keyword evidence="4" id="KW-0249">Electron transport</keyword>
<evidence type="ECO:0000313" key="10">
    <source>
        <dbReference type="EMBL" id="GGI83166.1"/>
    </source>
</evidence>
<keyword evidence="6" id="KW-0411">Iron-sulfur</keyword>
<keyword evidence="3" id="KW-0479">Metal-binding</keyword>
<keyword evidence="1" id="KW-0813">Transport</keyword>
<dbReference type="Proteomes" id="UP000657075">
    <property type="component" value="Unassembled WGS sequence"/>
</dbReference>
<keyword evidence="7" id="KW-0472">Membrane</keyword>
<keyword evidence="7" id="KW-1133">Transmembrane helix</keyword>
<evidence type="ECO:0000256" key="3">
    <source>
        <dbReference type="ARBA" id="ARBA00022723"/>
    </source>
</evidence>
<dbReference type="InterPro" id="IPR009051">
    <property type="entry name" value="Helical_ferredxn"/>
</dbReference>
<dbReference type="EMBL" id="AP026830">
    <property type="protein sequence ID" value="BDR93064.1"/>
    <property type="molecule type" value="Genomic_DNA"/>
</dbReference>
<reference evidence="9" key="4">
    <citation type="journal article" date="2023" name="Microbiol. Resour. Announc.">
        <title>Complete Genome Sequence of Vulcanisaeta souniana Strain IC-059, a Hyperthermophilic Archaeon Isolated from Hot Spring Water in Japan.</title>
        <authorList>
            <person name="Kato S."/>
            <person name="Itoh T."/>
            <person name="Wu L."/>
            <person name="Ma J."/>
            <person name="Ohkuma M."/>
        </authorList>
    </citation>
    <scope>NUCLEOTIDE SEQUENCE</scope>
    <source>
        <strain evidence="9">JCM 11219</strain>
    </source>
</reference>
<reference evidence="10" key="1">
    <citation type="journal article" date="2014" name="Int. J. Syst. Evol. Microbiol.">
        <title>Complete genome sequence of Corynebacterium casei LMG S-19264T (=DSM 44701T), isolated from a smear-ripened cheese.</title>
        <authorList>
            <consortium name="US DOE Joint Genome Institute (JGI-PGF)"/>
            <person name="Walter F."/>
            <person name="Albersmeier A."/>
            <person name="Kalinowski J."/>
            <person name="Ruckert C."/>
        </authorList>
    </citation>
    <scope>NUCLEOTIDE SEQUENCE</scope>
    <source>
        <strain evidence="10">JCM 11219</strain>
    </source>
</reference>
<keyword evidence="12" id="KW-1185">Reference proteome</keyword>
<name>A0A830ELI7_9CREN</name>
<evidence type="ECO:0000313" key="12">
    <source>
        <dbReference type="Proteomes" id="UP001060771"/>
    </source>
</evidence>
<keyword evidence="7" id="KW-0812">Transmembrane</keyword>
<evidence type="ECO:0000256" key="1">
    <source>
        <dbReference type="ARBA" id="ARBA00022448"/>
    </source>
</evidence>
<evidence type="ECO:0000256" key="5">
    <source>
        <dbReference type="ARBA" id="ARBA00023004"/>
    </source>
</evidence>
<keyword evidence="2" id="KW-0004">4Fe-4S</keyword>
<evidence type="ECO:0000313" key="9">
    <source>
        <dbReference type="EMBL" id="BDR93064.1"/>
    </source>
</evidence>
<dbReference type="InterPro" id="IPR017900">
    <property type="entry name" value="4Fe4S_Fe_S_CS"/>
</dbReference>
<sequence length="447" mass="50355">MSKEKMSEYKHEKAPSNMLGRLHDRVKLNPGGYSETEPGVLFAIRVRKNRNLVLSLSTCMDCGACLTVCPAYLATRNIRNSPLGRITLAKSIMKGRINDEVINEAYTYFWQCLTCRRCAWACPFGVDVADITRAIRSMLYELNLAPNYVVGVIDNLESTGNFLGLPEDVLKEVIINAVNEIRLEKGVNARVKINEAAYALLLPSACADYTTALNTFKGYVLLLNELGVDFTLSTRAPDITNYGLFMDERHMKLIAERIVEEARRLGVKLVIAGECGHGWRVFKNYVIPRLREYGIEGTHIIYIATEAIKRGLVKLDVSLNDGITYIYMDPCHYARGGDLVKEPRFVLRSVVSRYMELNERPELAICCGGTSGMLAKEMEELSIKYAELWYQSVINKGANCIVVPCAACKLQMDRVLPKLNKLHEREITFTGLMDLVYKAIIPRKTIK</sequence>
<reference evidence="10" key="2">
    <citation type="submission" date="2020-09" db="EMBL/GenBank/DDBJ databases">
        <authorList>
            <person name="Sun Q."/>
            <person name="Ohkuma M."/>
        </authorList>
    </citation>
    <scope>NUCLEOTIDE SEQUENCE</scope>
    <source>
        <strain evidence="10">JCM 11219</strain>
    </source>
</reference>
<evidence type="ECO:0000256" key="4">
    <source>
        <dbReference type="ARBA" id="ARBA00022982"/>
    </source>
</evidence>
<dbReference type="GO" id="GO:0051539">
    <property type="term" value="F:4 iron, 4 sulfur cluster binding"/>
    <property type="evidence" value="ECO:0007669"/>
    <property type="project" value="UniProtKB-KW"/>
</dbReference>
<dbReference type="PROSITE" id="PS51379">
    <property type="entry name" value="4FE4S_FER_2"/>
    <property type="match status" value="1"/>
</dbReference>
<dbReference type="InterPro" id="IPR017896">
    <property type="entry name" value="4Fe4S_Fe-S-bd"/>
</dbReference>
<evidence type="ECO:0000259" key="8">
    <source>
        <dbReference type="PROSITE" id="PS51379"/>
    </source>
</evidence>
<dbReference type="PANTHER" id="PTHR43551">
    <property type="entry name" value="FUMARATE REDUCTASE IRON-SULFUR SUBUNIT"/>
    <property type="match status" value="1"/>
</dbReference>
<dbReference type="PROSITE" id="PS00198">
    <property type="entry name" value="4FE4S_FER_1"/>
    <property type="match status" value="1"/>
</dbReference>
<gene>
    <name evidence="10" type="ORF">GCM10007112_19970</name>
    <name evidence="9" type="ORF">Vsou_21570</name>
</gene>
<dbReference type="AlphaFoldDB" id="A0A830ELI7"/>
<evidence type="ECO:0000256" key="6">
    <source>
        <dbReference type="ARBA" id="ARBA00023014"/>
    </source>
</evidence>
<dbReference type="EMBL" id="BMNM01000010">
    <property type="protein sequence ID" value="GGI83166.1"/>
    <property type="molecule type" value="Genomic_DNA"/>
</dbReference>
<dbReference type="GO" id="GO:0046872">
    <property type="term" value="F:metal ion binding"/>
    <property type="evidence" value="ECO:0007669"/>
    <property type="project" value="UniProtKB-KW"/>
</dbReference>
<dbReference type="Pfam" id="PF02754">
    <property type="entry name" value="CCG"/>
    <property type="match status" value="1"/>
</dbReference>